<dbReference type="PANTHER" id="PTHR42085:SF2">
    <property type="entry name" value="F-BOX DOMAIN-CONTAINING PROTEIN"/>
    <property type="match status" value="1"/>
</dbReference>
<dbReference type="EMBL" id="JAVHNS010000018">
    <property type="protein sequence ID" value="KAK6331402.1"/>
    <property type="molecule type" value="Genomic_DNA"/>
</dbReference>
<evidence type="ECO:0000313" key="1">
    <source>
        <dbReference type="EMBL" id="KAK6331402.1"/>
    </source>
</evidence>
<name>A0AAV9TZ68_9PEZI</name>
<reference evidence="1 2" key="1">
    <citation type="submission" date="2019-10" db="EMBL/GenBank/DDBJ databases">
        <authorList>
            <person name="Palmer J.M."/>
        </authorList>
    </citation>
    <scope>NUCLEOTIDE SEQUENCE [LARGE SCALE GENOMIC DNA]</scope>
    <source>
        <strain evidence="1 2">TWF730</strain>
    </source>
</reference>
<protein>
    <submittedName>
        <fullName evidence="1">Uncharacterized protein</fullName>
    </submittedName>
</protein>
<dbReference type="Proteomes" id="UP001373714">
    <property type="component" value="Unassembled WGS sequence"/>
</dbReference>
<gene>
    <name evidence="1" type="ORF">TWF730_004484</name>
</gene>
<sequence length="340" mass="39823">MTSNFPFLRLPRELRDEIYKYFVTAPAPPVPYALQLNNPPPYSPISLDLSILRVNKQIHDEASRIFYGRTVFPLRIMISDWHMPGGSYRDDFKTQFEIIYEAPWEEVVYSYSENGVVLYRGLQEYNSSLWTLTDDEAVESIPGHRYRKLIRHIRVDILDSRISVGERVKHSISIKARRRVRKMLTPLAYRLERVLSDTARDAEVEINVISSMFKHEYSGGTEAGILAKDKPLPARILNIYKELIETAWPFTAGSWSYKLNLPPTIEQQCPGLGHEIIRWCDLHNETTEEEKHINSRMKVQHPYVWAKRYGRHVVMEYEVDLWNAQEQWSRLIGANIRIAF</sequence>
<dbReference type="PANTHER" id="PTHR42085">
    <property type="entry name" value="F-BOX DOMAIN-CONTAINING PROTEIN"/>
    <property type="match status" value="1"/>
</dbReference>
<dbReference type="AlphaFoldDB" id="A0AAV9TZ68"/>
<accession>A0AAV9TZ68</accession>
<keyword evidence="2" id="KW-1185">Reference proteome</keyword>
<organism evidence="1 2">
    <name type="scientific">Orbilia blumenaviensis</name>
    <dbReference type="NCBI Taxonomy" id="1796055"/>
    <lineage>
        <taxon>Eukaryota</taxon>
        <taxon>Fungi</taxon>
        <taxon>Dikarya</taxon>
        <taxon>Ascomycota</taxon>
        <taxon>Pezizomycotina</taxon>
        <taxon>Orbiliomycetes</taxon>
        <taxon>Orbiliales</taxon>
        <taxon>Orbiliaceae</taxon>
        <taxon>Orbilia</taxon>
    </lineage>
</organism>
<comment type="caution">
    <text evidence="1">The sequence shown here is derived from an EMBL/GenBank/DDBJ whole genome shotgun (WGS) entry which is preliminary data.</text>
</comment>
<evidence type="ECO:0000313" key="2">
    <source>
        <dbReference type="Proteomes" id="UP001373714"/>
    </source>
</evidence>
<dbReference type="InterPro" id="IPR038883">
    <property type="entry name" value="AN11006-like"/>
</dbReference>
<proteinExistence type="predicted"/>